<dbReference type="SMART" id="SM00342">
    <property type="entry name" value="HTH_ARAC"/>
    <property type="match status" value="1"/>
</dbReference>
<dbReference type="InterPro" id="IPR020449">
    <property type="entry name" value="Tscrpt_reg_AraC-type_HTH"/>
</dbReference>
<dbReference type="KEGG" id="acel:acsn021_07900"/>
<organism evidence="4 5">
    <name type="scientific">Anaerocolumna cellulosilytica</name>
    <dbReference type="NCBI Taxonomy" id="433286"/>
    <lineage>
        <taxon>Bacteria</taxon>
        <taxon>Bacillati</taxon>
        <taxon>Bacillota</taxon>
        <taxon>Clostridia</taxon>
        <taxon>Lachnospirales</taxon>
        <taxon>Lachnospiraceae</taxon>
        <taxon>Anaerocolumna</taxon>
    </lineage>
</organism>
<dbReference type="PANTHER" id="PTHR43280:SF2">
    <property type="entry name" value="HTH-TYPE TRANSCRIPTIONAL REGULATOR EXSA"/>
    <property type="match status" value="1"/>
</dbReference>
<dbReference type="Gene3D" id="1.10.10.60">
    <property type="entry name" value="Homeodomain-like"/>
    <property type="match status" value="2"/>
</dbReference>
<dbReference type="Gene3D" id="2.60.120.10">
    <property type="entry name" value="Jelly Rolls"/>
    <property type="match status" value="1"/>
</dbReference>
<dbReference type="InterPro" id="IPR009057">
    <property type="entry name" value="Homeodomain-like_sf"/>
</dbReference>
<evidence type="ECO:0000313" key="4">
    <source>
        <dbReference type="EMBL" id="BCJ93221.1"/>
    </source>
</evidence>
<dbReference type="SUPFAM" id="SSF46689">
    <property type="entry name" value="Homeodomain-like"/>
    <property type="match status" value="2"/>
</dbReference>
<dbReference type="InterPro" id="IPR018062">
    <property type="entry name" value="HTH_AraC-typ_CS"/>
</dbReference>
<dbReference type="InterPro" id="IPR014710">
    <property type="entry name" value="RmlC-like_jellyroll"/>
</dbReference>
<protein>
    <submittedName>
        <fullName evidence="4">AraC family transcriptional regulator</fullName>
    </submittedName>
</protein>
<dbReference type="InterPro" id="IPR018060">
    <property type="entry name" value="HTH_AraC"/>
</dbReference>
<gene>
    <name evidence="4" type="ORF">acsn021_07900</name>
</gene>
<reference evidence="4 5" key="1">
    <citation type="journal article" date="2016" name="Int. J. Syst. Evol. Microbiol.">
        <title>Descriptions of Anaerotaenia torta gen. nov., sp. nov. and Anaerocolumna cellulosilytica gen. nov., sp. nov. isolated from a methanogenic reactor of cattle waste.</title>
        <authorList>
            <person name="Uek A."/>
            <person name="Ohtaki Y."/>
            <person name="Kaku N."/>
            <person name="Ueki K."/>
        </authorList>
    </citation>
    <scope>NUCLEOTIDE SEQUENCE [LARGE SCALE GENOMIC DNA]</scope>
    <source>
        <strain evidence="4 5">SN021</strain>
    </source>
</reference>
<dbReference type="GO" id="GO:0043565">
    <property type="term" value="F:sequence-specific DNA binding"/>
    <property type="evidence" value="ECO:0007669"/>
    <property type="project" value="InterPro"/>
</dbReference>
<sequence length="300" mass="35903">MNYIREHFRFEEGFRFQLFETNARQDTIHCHDCLEINYVKHGKGHYIIEQQMYPIEPGDIFIINNAERHMAVHGEDFTIMVLVFDSRFVWENPKEYDYLEPFFNRNTQFSNRIPGGNEHYLELCEHLFKINKEYREKKEGWQLVVKAAVLLFLAILYRYCKANHELGGEGKNIYRQYERMNPVLDYIQENYREQIVLEDLAKRAMLNKTYMCTFFKEVMDMTIFEYIQKVRINHSCRLLRTTEESITEIALLSGYNGLSYFNRAFKELLGVTPKQYRKKSKDSASIAKLRESKEAGELLR</sequence>
<dbReference type="RefSeq" id="WP_184095155.1">
    <property type="nucleotide sequence ID" value="NZ_AP023367.1"/>
</dbReference>
<evidence type="ECO:0000313" key="5">
    <source>
        <dbReference type="Proteomes" id="UP000515561"/>
    </source>
</evidence>
<name>A0A6S6R1Z3_9FIRM</name>
<keyword evidence="3" id="KW-0804">Transcription</keyword>
<keyword evidence="5" id="KW-1185">Reference proteome</keyword>
<keyword evidence="1" id="KW-0805">Transcription regulation</keyword>
<keyword evidence="2" id="KW-0238">DNA-binding</keyword>
<dbReference type="InterPro" id="IPR003313">
    <property type="entry name" value="AraC-bd"/>
</dbReference>
<dbReference type="GO" id="GO:0003700">
    <property type="term" value="F:DNA-binding transcription factor activity"/>
    <property type="evidence" value="ECO:0007669"/>
    <property type="project" value="InterPro"/>
</dbReference>
<dbReference type="InterPro" id="IPR037923">
    <property type="entry name" value="HTH-like"/>
</dbReference>
<dbReference type="Pfam" id="PF12833">
    <property type="entry name" value="HTH_18"/>
    <property type="match status" value="1"/>
</dbReference>
<evidence type="ECO:0000256" key="1">
    <source>
        <dbReference type="ARBA" id="ARBA00023015"/>
    </source>
</evidence>
<dbReference type="Proteomes" id="UP000515561">
    <property type="component" value="Chromosome"/>
</dbReference>
<dbReference type="PROSITE" id="PS00041">
    <property type="entry name" value="HTH_ARAC_FAMILY_1"/>
    <property type="match status" value="1"/>
</dbReference>
<evidence type="ECO:0000256" key="3">
    <source>
        <dbReference type="ARBA" id="ARBA00023163"/>
    </source>
</evidence>
<dbReference type="AlphaFoldDB" id="A0A6S6R1Z3"/>
<accession>A0A6S6R1Z3</accession>
<dbReference type="PRINTS" id="PR00032">
    <property type="entry name" value="HTHARAC"/>
</dbReference>
<dbReference type="PROSITE" id="PS01124">
    <property type="entry name" value="HTH_ARAC_FAMILY_2"/>
    <property type="match status" value="1"/>
</dbReference>
<dbReference type="SUPFAM" id="SSF51215">
    <property type="entry name" value="Regulatory protein AraC"/>
    <property type="match status" value="1"/>
</dbReference>
<evidence type="ECO:0000256" key="2">
    <source>
        <dbReference type="ARBA" id="ARBA00023125"/>
    </source>
</evidence>
<dbReference type="Pfam" id="PF02311">
    <property type="entry name" value="AraC_binding"/>
    <property type="match status" value="1"/>
</dbReference>
<dbReference type="EMBL" id="AP023367">
    <property type="protein sequence ID" value="BCJ93221.1"/>
    <property type="molecule type" value="Genomic_DNA"/>
</dbReference>
<proteinExistence type="predicted"/>
<dbReference type="PANTHER" id="PTHR43280">
    <property type="entry name" value="ARAC-FAMILY TRANSCRIPTIONAL REGULATOR"/>
    <property type="match status" value="1"/>
</dbReference>